<sequence length="349" mass="39155">MRRTAAVAIMILATLPLFALSNPFDSILSMSSEQGYRGQLYTQASLARQGGEDVDYISQKASDIDIESLVDQRVEELLSQRPAGDNSILYSRTMAERITQAVLDELEAQSQPEQPVDVDVEAIVDDVVARLSQELTVNVDTDEVASIAAQKVASSIPSSDAILEEVRASLDPDAIADDVYSRVMDELPQDSSMRQHGFFVDGMIHATLLRGNDFVPGGTFAFGYRNGVSLYSLYTRFDYFLAPLGSTTGRLATLEFMVEPGLSFEYVVASQDWQEVRLAVDFGYYMQFFERYDEPTVFYLSYNGLMIRPTVSVRANLYLFRVELGLYYQSAVYPRYSDYDGFGLYIKLF</sequence>
<organism evidence="2 3">
    <name type="scientific">Candidatus Aphodenecus pullistercoris</name>
    <dbReference type="NCBI Taxonomy" id="2840669"/>
    <lineage>
        <taxon>Bacteria</taxon>
        <taxon>Pseudomonadati</taxon>
        <taxon>Spirochaetota</taxon>
        <taxon>Spirochaetia</taxon>
        <taxon>Spirochaetales</taxon>
        <taxon>Candidatus Aphodenecus</taxon>
    </lineage>
</organism>
<proteinExistence type="predicted"/>
<dbReference type="AlphaFoldDB" id="A0A9D9HBG7"/>
<gene>
    <name evidence="2" type="ORF">IAC42_07385</name>
</gene>
<protein>
    <submittedName>
        <fullName evidence="2">Uncharacterized protein</fullName>
    </submittedName>
</protein>
<reference evidence="2" key="2">
    <citation type="journal article" date="2021" name="PeerJ">
        <title>Extensive microbial diversity within the chicken gut microbiome revealed by metagenomics and culture.</title>
        <authorList>
            <person name="Gilroy R."/>
            <person name="Ravi A."/>
            <person name="Getino M."/>
            <person name="Pursley I."/>
            <person name="Horton D.L."/>
            <person name="Alikhan N.F."/>
            <person name="Baker D."/>
            <person name="Gharbi K."/>
            <person name="Hall N."/>
            <person name="Watson M."/>
            <person name="Adriaenssens E.M."/>
            <person name="Foster-Nyarko E."/>
            <person name="Jarju S."/>
            <person name="Secka A."/>
            <person name="Antonio M."/>
            <person name="Oren A."/>
            <person name="Chaudhuri R.R."/>
            <person name="La Ragione R."/>
            <person name="Hildebrand F."/>
            <person name="Pallen M.J."/>
        </authorList>
    </citation>
    <scope>NUCLEOTIDE SEQUENCE</scope>
    <source>
        <strain evidence="2">11167</strain>
    </source>
</reference>
<comment type="caution">
    <text evidence="2">The sequence shown here is derived from an EMBL/GenBank/DDBJ whole genome shotgun (WGS) entry which is preliminary data.</text>
</comment>
<feature type="signal peptide" evidence="1">
    <location>
        <begin position="1"/>
        <end position="19"/>
    </location>
</feature>
<name>A0A9D9HBG7_9SPIR</name>
<accession>A0A9D9HBG7</accession>
<evidence type="ECO:0000313" key="3">
    <source>
        <dbReference type="Proteomes" id="UP000823633"/>
    </source>
</evidence>
<reference evidence="2" key="1">
    <citation type="submission" date="2020-10" db="EMBL/GenBank/DDBJ databases">
        <authorList>
            <person name="Gilroy R."/>
        </authorList>
    </citation>
    <scope>NUCLEOTIDE SEQUENCE</scope>
    <source>
        <strain evidence="2">11167</strain>
    </source>
</reference>
<feature type="chain" id="PRO_5039701522" evidence="1">
    <location>
        <begin position="20"/>
        <end position="349"/>
    </location>
</feature>
<evidence type="ECO:0000313" key="2">
    <source>
        <dbReference type="EMBL" id="MBO8443567.1"/>
    </source>
</evidence>
<dbReference type="EMBL" id="JADIMU010000047">
    <property type="protein sequence ID" value="MBO8443567.1"/>
    <property type="molecule type" value="Genomic_DNA"/>
</dbReference>
<evidence type="ECO:0000256" key="1">
    <source>
        <dbReference type="SAM" id="SignalP"/>
    </source>
</evidence>
<keyword evidence="1" id="KW-0732">Signal</keyword>
<dbReference type="Proteomes" id="UP000823633">
    <property type="component" value="Unassembled WGS sequence"/>
</dbReference>